<evidence type="ECO:0000256" key="1">
    <source>
        <dbReference type="ARBA" id="ARBA00022448"/>
    </source>
</evidence>
<sequence length="132" mass="14526">MLRFATRKFTTTTAVKSSTPTAWALGSIVERGDSDFKKTIAEAGTTPVLVDFYADWCGPCRMLAPILKKVVSIESPKTFLIKVNTDEAVETASEFGVSALPTVGIFKSGKLVDQFVGLRDEKFVKEFIERNL</sequence>
<dbReference type="CDD" id="cd02947">
    <property type="entry name" value="TRX_family"/>
    <property type="match status" value="1"/>
</dbReference>
<dbReference type="NCBIfam" id="TIGR01068">
    <property type="entry name" value="thioredoxin"/>
    <property type="match status" value="1"/>
</dbReference>
<dbReference type="GO" id="GO:0015035">
    <property type="term" value="F:protein-disulfide reductase activity"/>
    <property type="evidence" value="ECO:0007669"/>
    <property type="project" value="InterPro"/>
</dbReference>
<dbReference type="SUPFAM" id="SSF52833">
    <property type="entry name" value="Thioredoxin-like"/>
    <property type="match status" value="1"/>
</dbReference>
<dbReference type="InterPro" id="IPR013766">
    <property type="entry name" value="Thioredoxin_domain"/>
</dbReference>
<keyword evidence="1" id="KW-0813">Transport</keyword>
<evidence type="ECO:0000256" key="3">
    <source>
        <dbReference type="ARBA" id="ARBA00023157"/>
    </source>
</evidence>
<dbReference type="InterPro" id="IPR005746">
    <property type="entry name" value="Thioredoxin"/>
</dbReference>
<dbReference type="GO" id="GO:0005737">
    <property type="term" value="C:cytoplasm"/>
    <property type="evidence" value="ECO:0007669"/>
    <property type="project" value="TreeGrafter"/>
</dbReference>
<proteinExistence type="predicted"/>
<dbReference type="InterPro" id="IPR017937">
    <property type="entry name" value="Thioredoxin_CS"/>
</dbReference>
<dbReference type="PANTHER" id="PTHR45663">
    <property type="entry name" value="GEO12009P1"/>
    <property type="match status" value="1"/>
</dbReference>
<evidence type="ECO:0000256" key="4">
    <source>
        <dbReference type="ARBA" id="ARBA00023284"/>
    </source>
</evidence>
<dbReference type="Gene3D" id="3.40.30.10">
    <property type="entry name" value="Glutaredoxin"/>
    <property type="match status" value="1"/>
</dbReference>
<protein>
    <recommendedName>
        <fullName evidence="5">Thioredoxin domain-containing protein</fullName>
    </recommendedName>
</protein>
<accession>A0AAD5SV16</accession>
<evidence type="ECO:0000256" key="2">
    <source>
        <dbReference type="ARBA" id="ARBA00022982"/>
    </source>
</evidence>
<comment type="caution">
    <text evidence="6">The sequence shown here is derived from an EMBL/GenBank/DDBJ whole genome shotgun (WGS) entry which is preliminary data.</text>
</comment>
<dbReference type="InterPro" id="IPR036249">
    <property type="entry name" value="Thioredoxin-like_sf"/>
</dbReference>
<name>A0AAD5SV16_9FUNG</name>
<dbReference type="PROSITE" id="PS00194">
    <property type="entry name" value="THIOREDOXIN_1"/>
    <property type="match status" value="1"/>
</dbReference>
<keyword evidence="2" id="KW-0249">Electron transport</keyword>
<gene>
    <name evidence="6" type="ORF">HK100_003358</name>
</gene>
<feature type="domain" description="Thioredoxin" evidence="5">
    <location>
        <begin position="13"/>
        <end position="132"/>
    </location>
</feature>
<dbReference type="Proteomes" id="UP001211907">
    <property type="component" value="Unassembled WGS sequence"/>
</dbReference>
<evidence type="ECO:0000259" key="5">
    <source>
        <dbReference type="PROSITE" id="PS51352"/>
    </source>
</evidence>
<reference evidence="6" key="1">
    <citation type="submission" date="2020-05" db="EMBL/GenBank/DDBJ databases">
        <title>Phylogenomic resolution of chytrid fungi.</title>
        <authorList>
            <person name="Stajich J.E."/>
            <person name="Amses K."/>
            <person name="Simmons R."/>
            <person name="Seto K."/>
            <person name="Myers J."/>
            <person name="Bonds A."/>
            <person name="Quandt C.A."/>
            <person name="Barry K."/>
            <person name="Liu P."/>
            <person name="Grigoriev I."/>
            <person name="Longcore J.E."/>
            <person name="James T.Y."/>
        </authorList>
    </citation>
    <scope>NUCLEOTIDE SEQUENCE</scope>
    <source>
        <strain evidence="6">JEL0513</strain>
    </source>
</reference>
<dbReference type="PANTHER" id="PTHR45663:SF11">
    <property type="entry name" value="GEO12009P1"/>
    <property type="match status" value="1"/>
</dbReference>
<organism evidence="6 7">
    <name type="scientific">Physocladia obscura</name>
    <dbReference type="NCBI Taxonomy" id="109957"/>
    <lineage>
        <taxon>Eukaryota</taxon>
        <taxon>Fungi</taxon>
        <taxon>Fungi incertae sedis</taxon>
        <taxon>Chytridiomycota</taxon>
        <taxon>Chytridiomycota incertae sedis</taxon>
        <taxon>Chytridiomycetes</taxon>
        <taxon>Chytridiales</taxon>
        <taxon>Chytriomycetaceae</taxon>
        <taxon>Physocladia</taxon>
    </lineage>
</organism>
<dbReference type="EMBL" id="JADGJH010001830">
    <property type="protein sequence ID" value="KAJ3109020.1"/>
    <property type="molecule type" value="Genomic_DNA"/>
</dbReference>
<keyword evidence="3" id="KW-1015">Disulfide bond</keyword>
<dbReference type="Pfam" id="PF00085">
    <property type="entry name" value="Thioredoxin"/>
    <property type="match status" value="1"/>
</dbReference>
<keyword evidence="7" id="KW-1185">Reference proteome</keyword>
<evidence type="ECO:0000313" key="7">
    <source>
        <dbReference type="Proteomes" id="UP001211907"/>
    </source>
</evidence>
<dbReference type="AlphaFoldDB" id="A0AAD5SV16"/>
<dbReference type="PRINTS" id="PR00421">
    <property type="entry name" value="THIOREDOXIN"/>
</dbReference>
<dbReference type="FunFam" id="3.40.30.10:FF:000001">
    <property type="entry name" value="Thioredoxin"/>
    <property type="match status" value="1"/>
</dbReference>
<keyword evidence="4" id="KW-0676">Redox-active center</keyword>
<dbReference type="PROSITE" id="PS51352">
    <property type="entry name" value="THIOREDOXIN_2"/>
    <property type="match status" value="1"/>
</dbReference>
<evidence type="ECO:0000313" key="6">
    <source>
        <dbReference type="EMBL" id="KAJ3109020.1"/>
    </source>
</evidence>